<dbReference type="EMBL" id="OU466859">
    <property type="protein sequence ID" value="CAH2053530.1"/>
    <property type="molecule type" value="Genomic_DNA"/>
</dbReference>
<dbReference type="PANTHER" id="PTHR34458:SF5">
    <property type="entry name" value="POLLEN OLE E 1 ALLERGEN AND EXTENSIN FAMILY PROTEIN"/>
    <property type="match status" value="1"/>
</dbReference>
<sequence length="208" mass="20707">MGEDTLSQPQLKSNIQKKSISYIQLSPKNMTMLKNKHITFSLILVCLIVMSPMAQAQLGGLGGLLSGLGGLGGLLGGLGGGGGGGGLGDLSGLLGLITIRGNVRCSVNGNASAPAFPNAGVQLQCGGNVVSASTTNGAGIFAILVNPVQILLSSLLSDCQLAVTTPLSTCNASLPTGQLLSPLTTVGNIVSGILRIVTLGPTGFLLGN</sequence>
<gene>
    <name evidence="1" type="ORF">TAV2_LOCUS10200</name>
</gene>
<dbReference type="PANTHER" id="PTHR34458">
    <property type="entry name" value="POLLEN OLE E 1 ALLERGEN AND EXTENSIN FAMILY PROTEIN-RELATED"/>
    <property type="match status" value="1"/>
</dbReference>
<organism evidence="1 2">
    <name type="scientific">Thlaspi arvense</name>
    <name type="common">Field penny-cress</name>
    <dbReference type="NCBI Taxonomy" id="13288"/>
    <lineage>
        <taxon>Eukaryota</taxon>
        <taxon>Viridiplantae</taxon>
        <taxon>Streptophyta</taxon>
        <taxon>Embryophyta</taxon>
        <taxon>Tracheophyta</taxon>
        <taxon>Spermatophyta</taxon>
        <taxon>Magnoliopsida</taxon>
        <taxon>eudicotyledons</taxon>
        <taxon>Gunneridae</taxon>
        <taxon>Pentapetalae</taxon>
        <taxon>rosids</taxon>
        <taxon>malvids</taxon>
        <taxon>Brassicales</taxon>
        <taxon>Brassicaceae</taxon>
        <taxon>Thlaspideae</taxon>
        <taxon>Thlaspi</taxon>
    </lineage>
</organism>
<evidence type="ECO:0000313" key="1">
    <source>
        <dbReference type="EMBL" id="CAH2053530.1"/>
    </source>
</evidence>
<name>A0AAU9S1P8_THLAR</name>
<reference evidence="1 2" key="1">
    <citation type="submission" date="2022-03" db="EMBL/GenBank/DDBJ databases">
        <authorList>
            <person name="Nunn A."/>
            <person name="Chopra R."/>
            <person name="Nunn A."/>
            <person name="Contreras Garrido A."/>
        </authorList>
    </citation>
    <scope>NUCLEOTIDE SEQUENCE [LARGE SCALE GENOMIC DNA]</scope>
</reference>
<evidence type="ECO:0000313" key="2">
    <source>
        <dbReference type="Proteomes" id="UP000836841"/>
    </source>
</evidence>
<accession>A0AAU9S1P8</accession>
<dbReference type="Proteomes" id="UP000836841">
    <property type="component" value="Chromosome 3"/>
</dbReference>
<proteinExistence type="predicted"/>
<keyword evidence="2" id="KW-1185">Reference proteome</keyword>
<protein>
    <recommendedName>
        <fullName evidence="3">Phylloplanin</fullName>
    </recommendedName>
</protein>
<dbReference type="AlphaFoldDB" id="A0AAU9S1P8"/>
<dbReference type="InterPro" id="IPR040404">
    <property type="entry name" value="Phylloplanin-like"/>
</dbReference>
<evidence type="ECO:0008006" key="3">
    <source>
        <dbReference type="Google" id="ProtNLM"/>
    </source>
</evidence>